<dbReference type="AlphaFoldDB" id="A0A1H2PNK2"/>
<reference evidence="3" key="1">
    <citation type="submission" date="2016-09" db="EMBL/GenBank/DDBJ databases">
        <authorList>
            <person name="Varghese N."/>
            <person name="Submissions S."/>
        </authorList>
    </citation>
    <scope>NUCLEOTIDE SEQUENCE [LARGE SCALE GENOMIC DNA]</scope>
    <source>
        <strain evidence="3">JS23</strain>
    </source>
</reference>
<evidence type="ECO:0000256" key="1">
    <source>
        <dbReference type="SAM" id="MobiDB-lite"/>
    </source>
</evidence>
<keyword evidence="3" id="KW-1185">Reference proteome</keyword>
<evidence type="ECO:0000313" key="2">
    <source>
        <dbReference type="EMBL" id="SDV48267.1"/>
    </source>
</evidence>
<organism evidence="2 3">
    <name type="scientific">Chitinasiproducens palmae</name>
    <dbReference type="NCBI Taxonomy" id="1770053"/>
    <lineage>
        <taxon>Bacteria</taxon>
        <taxon>Pseudomonadati</taxon>
        <taxon>Pseudomonadota</taxon>
        <taxon>Betaproteobacteria</taxon>
        <taxon>Burkholderiales</taxon>
        <taxon>Burkholderiaceae</taxon>
        <taxon>Chitinasiproducens</taxon>
    </lineage>
</organism>
<proteinExistence type="predicted"/>
<dbReference type="EMBL" id="FNLO01000004">
    <property type="protein sequence ID" value="SDV48267.1"/>
    <property type="molecule type" value="Genomic_DNA"/>
</dbReference>
<protein>
    <submittedName>
        <fullName evidence="2">Uncharacterized protein</fullName>
    </submittedName>
</protein>
<gene>
    <name evidence="2" type="ORF">SAMN05216551_104311</name>
</gene>
<accession>A0A1H2PNK2</accession>
<dbReference type="Proteomes" id="UP000243719">
    <property type="component" value="Unassembled WGS sequence"/>
</dbReference>
<feature type="region of interest" description="Disordered" evidence="1">
    <location>
        <begin position="61"/>
        <end position="107"/>
    </location>
</feature>
<evidence type="ECO:0000313" key="3">
    <source>
        <dbReference type="Proteomes" id="UP000243719"/>
    </source>
</evidence>
<name>A0A1H2PNK2_9BURK</name>
<sequence length="209" mass="22577">MRLAFSTGGVRRLDWSATSGAGLVAALARAESRLGLGLGLKPPASDARTFAHGPRDWMWSGQTDLSLRSKPSARRPRRRCDSFVSPRWRPARSAQRRGRGRHRLPPACGIDAVRRDAGVTRRDELGAQRAQGRWRRTESPRAVAAGDRQTVMAPAWRSAPGGNGECRCAPCAHRGAGWSDGQFRRGGQACFASAPSINRCSSAYSGSPT</sequence>
<feature type="compositionally biased region" description="Basic residues" evidence="1">
    <location>
        <begin position="94"/>
        <end position="104"/>
    </location>
</feature>